<feature type="transmembrane region" description="Helical" evidence="24">
    <location>
        <begin position="133"/>
        <end position="153"/>
    </location>
</feature>
<evidence type="ECO:0000256" key="12">
    <source>
        <dbReference type="ARBA" id="ARBA00022695"/>
    </source>
</evidence>
<evidence type="ECO:0000313" key="26">
    <source>
        <dbReference type="Proteomes" id="UP000599024"/>
    </source>
</evidence>
<evidence type="ECO:0000256" key="4">
    <source>
        <dbReference type="ARBA" id="ARBA00005189"/>
    </source>
</evidence>
<evidence type="ECO:0000256" key="21">
    <source>
        <dbReference type="ARBA" id="ARBA00032396"/>
    </source>
</evidence>
<comment type="similarity">
    <text evidence="5">Belongs to the CDS family.</text>
</comment>
<evidence type="ECO:0000256" key="3">
    <source>
        <dbReference type="ARBA" id="ARBA00005119"/>
    </source>
</evidence>
<gene>
    <name evidence="25" type="ORF">H8E79_00620</name>
</gene>
<dbReference type="PANTHER" id="PTHR46382:SF1">
    <property type="entry name" value="PHOSPHATIDATE CYTIDYLYLTRANSFERASE"/>
    <property type="match status" value="1"/>
</dbReference>
<evidence type="ECO:0000256" key="18">
    <source>
        <dbReference type="ARBA" id="ARBA00029893"/>
    </source>
</evidence>
<feature type="transmembrane region" description="Helical" evidence="24">
    <location>
        <begin position="200"/>
        <end position="222"/>
    </location>
</feature>
<reference evidence="25 26" key="1">
    <citation type="submission" date="2020-08" db="EMBL/GenBank/DDBJ databases">
        <title>Bridging the membrane lipid divide: bacteria of the FCB group superphylum have the potential to synthesize archaeal ether lipids.</title>
        <authorList>
            <person name="Villanueva L."/>
            <person name="Von Meijenfeldt F.A.B."/>
            <person name="Westbye A.B."/>
            <person name="Yadav S."/>
            <person name="Hopmans E.C."/>
            <person name="Dutilh B.E."/>
            <person name="Sinninghe Damste J.S."/>
        </authorList>
    </citation>
    <scope>NUCLEOTIDE SEQUENCE [LARGE SCALE GENOMIC DNA]</scope>
    <source>
        <strain evidence="25">NIOZ-UU81</strain>
    </source>
</reference>
<evidence type="ECO:0000256" key="23">
    <source>
        <dbReference type="ARBA" id="ARBA00033406"/>
    </source>
</evidence>
<keyword evidence="8" id="KW-1003">Cell membrane</keyword>
<keyword evidence="9" id="KW-0444">Lipid biosynthesis</keyword>
<evidence type="ECO:0000256" key="10">
    <source>
        <dbReference type="ARBA" id="ARBA00022679"/>
    </source>
</evidence>
<name>A0A8J6N818_9BACT</name>
<keyword evidence="11 24" id="KW-0812">Transmembrane</keyword>
<evidence type="ECO:0000256" key="20">
    <source>
        <dbReference type="ARBA" id="ARBA00032253"/>
    </source>
</evidence>
<evidence type="ECO:0000256" key="6">
    <source>
        <dbReference type="ARBA" id="ARBA00012487"/>
    </source>
</evidence>
<evidence type="ECO:0000256" key="22">
    <source>
        <dbReference type="ARBA" id="ARBA00032743"/>
    </source>
</evidence>
<comment type="pathway">
    <text evidence="4">Lipid metabolism.</text>
</comment>
<evidence type="ECO:0000256" key="9">
    <source>
        <dbReference type="ARBA" id="ARBA00022516"/>
    </source>
</evidence>
<evidence type="ECO:0000256" key="2">
    <source>
        <dbReference type="ARBA" id="ARBA00004651"/>
    </source>
</evidence>
<organism evidence="25 26">
    <name type="scientific">Candidatus Desulfatifera sulfidica</name>
    <dbReference type="NCBI Taxonomy" id="2841691"/>
    <lineage>
        <taxon>Bacteria</taxon>
        <taxon>Pseudomonadati</taxon>
        <taxon>Thermodesulfobacteriota</taxon>
        <taxon>Desulfobulbia</taxon>
        <taxon>Desulfobulbales</taxon>
        <taxon>Desulfobulbaceae</taxon>
        <taxon>Candidatus Desulfatifera</taxon>
    </lineage>
</organism>
<keyword evidence="15 24" id="KW-0472">Membrane</keyword>
<comment type="catalytic activity">
    <reaction evidence="1">
        <text>a 1,2-diacyl-sn-glycero-3-phosphate + CTP + H(+) = a CDP-1,2-diacyl-sn-glycerol + diphosphate</text>
        <dbReference type="Rhea" id="RHEA:16229"/>
        <dbReference type="ChEBI" id="CHEBI:15378"/>
        <dbReference type="ChEBI" id="CHEBI:33019"/>
        <dbReference type="ChEBI" id="CHEBI:37563"/>
        <dbReference type="ChEBI" id="CHEBI:58332"/>
        <dbReference type="ChEBI" id="CHEBI:58608"/>
        <dbReference type="EC" id="2.7.7.41"/>
    </reaction>
</comment>
<keyword evidence="16" id="KW-0594">Phospholipid biosynthesis</keyword>
<evidence type="ECO:0000313" key="25">
    <source>
        <dbReference type="EMBL" id="MBC8207661.1"/>
    </source>
</evidence>
<comment type="caution">
    <text evidence="25">The sequence shown here is derived from an EMBL/GenBank/DDBJ whole genome shotgun (WGS) entry which is preliminary data.</text>
</comment>
<evidence type="ECO:0000256" key="13">
    <source>
        <dbReference type="ARBA" id="ARBA00022989"/>
    </source>
</evidence>
<comment type="pathway">
    <text evidence="3">Phospholipid metabolism; CDP-diacylglycerol biosynthesis; CDP-diacylglycerol from sn-glycerol 3-phosphate: step 3/3.</text>
</comment>
<keyword evidence="17" id="KW-1208">Phospholipid metabolism</keyword>
<evidence type="ECO:0000256" key="1">
    <source>
        <dbReference type="ARBA" id="ARBA00001698"/>
    </source>
</evidence>
<dbReference type="PANTHER" id="PTHR46382">
    <property type="entry name" value="PHOSPHATIDATE CYTIDYLYLTRANSFERASE"/>
    <property type="match status" value="1"/>
</dbReference>
<keyword evidence="10" id="KW-0808">Transferase</keyword>
<keyword evidence="12 25" id="KW-0548">Nucleotidyltransferase</keyword>
<dbReference type="AlphaFoldDB" id="A0A8J6N818"/>
<feature type="transmembrane region" description="Helical" evidence="24">
    <location>
        <begin position="51"/>
        <end position="70"/>
    </location>
</feature>
<comment type="subcellular location">
    <subcellularLocation>
        <location evidence="2">Cell membrane</location>
        <topology evidence="2">Multi-pass membrane protein</topology>
    </subcellularLocation>
</comment>
<feature type="transmembrane region" description="Helical" evidence="24">
    <location>
        <begin position="174"/>
        <end position="194"/>
    </location>
</feature>
<proteinExistence type="inferred from homology"/>
<feature type="transmembrane region" description="Helical" evidence="24">
    <location>
        <begin position="76"/>
        <end position="93"/>
    </location>
</feature>
<evidence type="ECO:0000256" key="8">
    <source>
        <dbReference type="ARBA" id="ARBA00022475"/>
    </source>
</evidence>
<evidence type="ECO:0000256" key="5">
    <source>
        <dbReference type="ARBA" id="ARBA00010185"/>
    </source>
</evidence>
<dbReference type="Proteomes" id="UP000599024">
    <property type="component" value="Unassembled WGS sequence"/>
</dbReference>
<feature type="transmembrane region" description="Helical" evidence="24">
    <location>
        <begin position="12"/>
        <end position="39"/>
    </location>
</feature>
<protein>
    <recommendedName>
        <fullName evidence="7">Phosphatidate cytidylyltransferase</fullName>
        <ecNumber evidence="6">2.7.7.41</ecNumber>
    </recommendedName>
    <alternativeName>
        <fullName evidence="20">CDP-DAG synthase</fullName>
    </alternativeName>
    <alternativeName>
        <fullName evidence="22">CDP-DG synthase</fullName>
    </alternativeName>
    <alternativeName>
        <fullName evidence="18">CDP-diacylglycerol synthase</fullName>
    </alternativeName>
    <alternativeName>
        <fullName evidence="21">CDP-diglyceride pyrophosphorylase</fullName>
    </alternativeName>
    <alternativeName>
        <fullName evidence="23">CDP-diglyceride synthase</fullName>
    </alternativeName>
    <alternativeName>
        <fullName evidence="19">CTP:phosphatidate cytidylyltransferase</fullName>
    </alternativeName>
</protein>
<dbReference type="GO" id="GO:0004605">
    <property type="term" value="F:phosphatidate cytidylyltransferase activity"/>
    <property type="evidence" value="ECO:0007669"/>
    <property type="project" value="UniProtKB-EC"/>
</dbReference>
<evidence type="ECO:0000256" key="19">
    <source>
        <dbReference type="ARBA" id="ARBA00031825"/>
    </source>
</evidence>
<evidence type="ECO:0000256" key="15">
    <source>
        <dbReference type="ARBA" id="ARBA00023136"/>
    </source>
</evidence>
<dbReference type="GO" id="GO:0005886">
    <property type="term" value="C:plasma membrane"/>
    <property type="evidence" value="ECO:0007669"/>
    <property type="project" value="UniProtKB-SubCell"/>
</dbReference>
<dbReference type="Pfam" id="PF01148">
    <property type="entry name" value="CTP_transf_1"/>
    <property type="match status" value="1"/>
</dbReference>
<feature type="transmembrane region" description="Helical" evidence="24">
    <location>
        <begin position="105"/>
        <end position="127"/>
    </location>
</feature>
<evidence type="ECO:0000256" key="14">
    <source>
        <dbReference type="ARBA" id="ARBA00023098"/>
    </source>
</evidence>
<evidence type="ECO:0000256" key="17">
    <source>
        <dbReference type="ARBA" id="ARBA00023264"/>
    </source>
</evidence>
<keyword evidence="13 24" id="KW-1133">Transmembrane helix</keyword>
<evidence type="ECO:0000256" key="24">
    <source>
        <dbReference type="SAM" id="Phobius"/>
    </source>
</evidence>
<evidence type="ECO:0000256" key="16">
    <source>
        <dbReference type="ARBA" id="ARBA00023209"/>
    </source>
</evidence>
<evidence type="ECO:0000256" key="7">
    <source>
        <dbReference type="ARBA" id="ARBA00019373"/>
    </source>
</evidence>
<keyword evidence="14" id="KW-0443">Lipid metabolism</keyword>
<dbReference type="EC" id="2.7.7.41" evidence="6"/>
<evidence type="ECO:0000256" key="11">
    <source>
        <dbReference type="ARBA" id="ARBA00022692"/>
    </source>
</evidence>
<dbReference type="GO" id="GO:0016024">
    <property type="term" value="P:CDP-diacylglycerol biosynthetic process"/>
    <property type="evidence" value="ECO:0007669"/>
    <property type="project" value="TreeGrafter"/>
</dbReference>
<dbReference type="EMBL" id="JACNLK010000008">
    <property type="protein sequence ID" value="MBC8207661.1"/>
    <property type="molecule type" value="Genomic_DNA"/>
</dbReference>
<sequence>MNRLLPGLLLAALWVFLLLKGPALLVSLVVLLIAAFGGFEYARMALPQSGIFERLLLQLAIFFPVALTAVLPGTGLGVGLFLSFFLLVIFTLVRYPKAIDAGGDLARMVLGVVYVGLLSSHLLLLTGLPDGPLWLLLLTMATAGSDSAAYYCGRAFGRRKLCPFVSPKKTVEGAVGGVAGGLVAVLIASAIILPEVKWSMLVPLMGVLIVIGIIGDLCESILKRSMQVKDSGTLLAGHGGVLDRLDSLLLTAPFLYYFLMMGLGS</sequence>
<accession>A0A8J6N818</accession>